<dbReference type="RefSeq" id="WP_184461096.1">
    <property type="nucleotide sequence ID" value="NZ_JACHHW010000001.1"/>
</dbReference>
<accession>A0A840R1G1</accession>
<proteinExistence type="predicted"/>
<dbReference type="InterPro" id="IPR025990">
    <property type="entry name" value="zinc_ribbon_bacterial"/>
</dbReference>
<sequence>MNALESVSQRCPYCGERIELLIDTSEGAQTYVEDCQVCCQPMVISAWLTEEDDLNVTVFTENDAY</sequence>
<evidence type="ECO:0000313" key="1">
    <source>
        <dbReference type="EMBL" id="MBB5186312.1"/>
    </source>
</evidence>
<gene>
    <name evidence="1" type="ORF">HNQ57_000571</name>
</gene>
<evidence type="ECO:0008006" key="3">
    <source>
        <dbReference type="Google" id="ProtNLM"/>
    </source>
</evidence>
<dbReference type="AlphaFoldDB" id="A0A840R1G1"/>
<dbReference type="EMBL" id="JACHHW010000001">
    <property type="protein sequence ID" value="MBB5186312.1"/>
    <property type="molecule type" value="Genomic_DNA"/>
</dbReference>
<dbReference type="Pfam" id="PF14255">
    <property type="entry name" value="Zn_ribbon_21"/>
    <property type="match status" value="1"/>
</dbReference>
<dbReference type="InterPro" id="IPR017143">
    <property type="entry name" value="UCP037225"/>
</dbReference>
<comment type="caution">
    <text evidence="1">The sequence shown here is derived from an EMBL/GenBank/DDBJ whole genome shotgun (WGS) entry which is preliminary data.</text>
</comment>
<reference evidence="1 2" key="1">
    <citation type="submission" date="2020-08" db="EMBL/GenBank/DDBJ databases">
        <title>Genomic Encyclopedia of Type Strains, Phase IV (KMG-IV): sequencing the most valuable type-strain genomes for metagenomic binning, comparative biology and taxonomic classification.</title>
        <authorList>
            <person name="Goeker M."/>
        </authorList>
    </citation>
    <scope>NUCLEOTIDE SEQUENCE [LARGE SCALE GENOMIC DNA]</scope>
    <source>
        <strain evidence="1 2">DSM 25701</strain>
    </source>
</reference>
<organism evidence="1 2">
    <name type="scientific">Zhongshania antarctica</name>
    <dbReference type="NCBI Taxonomy" id="641702"/>
    <lineage>
        <taxon>Bacteria</taxon>
        <taxon>Pseudomonadati</taxon>
        <taxon>Pseudomonadota</taxon>
        <taxon>Gammaproteobacteria</taxon>
        <taxon>Cellvibrionales</taxon>
        <taxon>Spongiibacteraceae</taxon>
        <taxon>Zhongshania</taxon>
    </lineage>
</organism>
<dbReference type="Proteomes" id="UP000536640">
    <property type="component" value="Unassembled WGS sequence"/>
</dbReference>
<evidence type="ECO:0000313" key="2">
    <source>
        <dbReference type="Proteomes" id="UP000536640"/>
    </source>
</evidence>
<dbReference type="PIRSF" id="PIRSF037225">
    <property type="entry name" value="UCP037225"/>
    <property type="match status" value="1"/>
</dbReference>
<keyword evidence="2" id="KW-1185">Reference proteome</keyword>
<name>A0A840R1G1_9GAMM</name>
<protein>
    <recommendedName>
        <fullName evidence="3">CPXCG motif-containing cysteine-rich protein</fullName>
    </recommendedName>
</protein>